<gene>
    <name evidence="2" type="ORF">SERLADRAFT_470411</name>
</gene>
<protein>
    <recommendedName>
        <fullName evidence="3">C2H2-type domain-containing protein</fullName>
    </recommendedName>
</protein>
<dbReference type="HOGENOM" id="CLU_059784_0_0_1"/>
<evidence type="ECO:0000313" key="2">
    <source>
        <dbReference type="EMBL" id="EGO23919.1"/>
    </source>
</evidence>
<name>F8NZ99_SERL9</name>
<feature type="region of interest" description="Disordered" evidence="1">
    <location>
        <begin position="54"/>
        <end position="111"/>
    </location>
</feature>
<dbReference type="KEGG" id="sla:SERLADRAFT_470411"/>
<evidence type="ECO:0000256" key="1">
    <source>
        <dbReference type="SAM" id="MobiDB-lite"/>
    </source>
</evidence>
<dbReference type="RefSeq" id="XP_007319681.1">
    <property type="nucleotide sequence ID" value="XM_007319619.1"/>
</dbReference>
<dbReference type="OrthoDB" id="8922241at2759"/>
<feature type="compositionally biased region" description="Basic and acidic residues" evidence="1">
    <location>
        <begin position="155"/>
        <end position="171"/>
    </location>
</feature>
<feature type="compositionally biased region" description="Polar residues" evidence="1">
    <location>
        <begin position="235"/>
        <end position="246"/>
    </location>
</feature>
<proteinExistence type="predicted"/>
<dbReference type="Gene3D" id="3.30.160.60">
    <property type="entry name" value="Classic Zinc Finger"/>
    <property type="match status" value="1"/>
</dbReference>
<dbReference type="AlphaFoldDB" id="F8NZ99"/>
<feature type="region of interest" description="Disordered" evidence="1">
    <location>
        <begin position="123"/>
        <end position="282"/>
    </location>
</feature>
<feature type="compositionally biased region" description="Low complexity" evidence="1">
    <location>
        <begin position="54"/>
        <end position="75"/>
    </location>
</feature>
<dbReference type="Proteomes" id="UP000008064">
    <property type="component" value="Unassembled WGS sequence"/>
</dbReference>
<feature type="compositionally biased region" description="Acidic residues" evidence="1">
    <location>
        <begin position="202"/>
        <end position="219"/>
    </location>
</feature>
<dbReference type="EMBL" id="GL945435">
    <property type="protein sequence ID" value="EGO23919.1"/>
    <property type="molecule type" value="Genomic_DNA"/>
</dbReference>
<sequence>MASSTLYRRQSMINLYDKLQAQTDDMGWLAETASQFETEDKSSALYFNFPSVNSPPSQISSGASSSSSSPSNSPPRDFVNYDLNVDSGSDSDSDVEPFSLEAESHYSVSDATNTYANTTSFQDFNPIEEYEQHTDLPYLPPAFQPYSREVTPMHQSEHHYQEAQVASKEDPSSISPSVLAQPLTRSNRVNTPAFSLTAAHDSDEDADGESDDDVDDDEYIPSPHMDSCKRRHSGRSNSLSYQRQGTSPSSSSSSRKRPASGVSTSERLAKRPRFSPAPRNVQASLENIASSATERPTKSNPWACPHCSWVQRNHRTPDLKRHIRTHTRFQQPALWVCCGVALELSGPYVIPEDAQPYDFQGRMMIGGCGKEFSRRDALKRHLDNHNITCIGDLNNFATSYD</sequence>
<organism>
    <name type="scientific">Serpula lacrymans var. lacrymans (strain S7.9)</name>
    <name type="common">Dry rot fungus</name>
    <dbReference type="NCBI Taxonomy" id="578457"/>
    <lineage>
        <taxon>Eukaryota</taxon>
        <taxon>Fungi</taxon>
        <taxon>Dikarya</taxon>
        <taxon>Basidiomycota</taxon>
        <taxon>Agaricomycotina</taxon>
        <taxon>Agaricomycetes</taxon>
        <taxon>Agaricomycetidae</taxon>
        <taxon>Boletales</taxon>
        <taxon>Coniophorineae</taxon>
        <taxon>Serpulaceae</taxon>
        <taxon>Serpula</taxon>
    </lineage>
</organism>
<evidence type="ECO:0008006" key="3">
    <source>
        <dbReference type="Google" id="ProtNLM"/>
    </source>
</evidence>
<feature type="compositionally biased region" description="Polar residues" evidence="1">
    <location>
        <begin position="172"/>
        <end position="194"/>
    </location>
</feature>
<accession>F8NZ99</accession>
<dbReference type="GeneID" id="18819757"/>
<reference evidence="2" key="1">
    <citation type="submission" date="2011-04" db="EMBL/GenBank/DDBJ databases">
        <title>Evolution of plant cell wall degrading machinery underlies the functional diversity of forest fungi.</title>
        <authorList>
            <consortium name="US DOE Joint Genome Institute (JGI-PGF)"/>
            <person name="Eastwood D.C."/>
            <person name="Floudas D."/>
            <person name="Binder M."/>
            <person name="Majcherczyk A."/>
            <person name="Schneider P."/>
            <person name="Aerts A."/>
            <person name="Asiegbu F.O."/>
            <person name="Baker S.E."/>
            <person name="Barry K."/>
            <person name="Bendiksby M."/>
            <person name="Blumentritt M."/>
            <person name="Coutinho P.M."/>
            <person name="Cullen D."/>
            <person name="Cullen D."/>
            <person name="Gathman A."/>
            <person name="Goodell B."/>
            <person name="Henrissat B."/>
            <person name="Ihrmark K."/>
            <person name="Kauserud H."/>
            <person name="Kohler A."/>
            <person name="LaButti K."/>
            <person name="Lapidus A."/>
            <person name="Lavin J.L."/>
            <person name="Lee Y.-H."/>
            <person name="Lindquist E."/>
            <person name="Lilly W."/>
            <person name="Lucas S."/>
            <person name="Morin E."/>
            <person name="Murat C."/>
            <person name="Oguiza J.A."/>
            <person name="Park J."/>
            <person name="Pisabarro A.G."/>
            <person name="Riley R."/>
            <person name="Rosling A."/>
            <person name="Salamov A."/>
            <person name="Schmidt O."/>
            <person name="Schmutz J."/>
            <person name="Skrede I."/>
            <person name="Stenlid J."/>
            <person name="Wiebenga A."/>
            <person name="Xie X."/>
            <person name="Kues U."/>
            <person name="Hibbett D.S."/>
            <person name="Hoffmeister D."/>
            <person name="Hogberg N."/>
            <person name="Martin F."/>
            <person name="Grigoriev I.V."/>
            <person name="Watkinson S.C."/>
        </authorList>
    </citation>
    <scope>NUCLEOTIDE SEQUENCE</scope>
    <source>
        <strain evidence="2">S7.9</strain>
    </source>
</reference>